<sequence length="65" mass="7401">MLLIYFAITIAVVVIVLLKLEANSAEMRAAQREQLKVSREILKQLEAMEERLRVGTNESAEERGQ</sequence>
<keyword evidence="2" id="KW-1185">Reference proteome</keyword>
<dbReference type="AlphaFoldDB" id="A0A229NUP0"/>
<comment type="caution">
    <text evidence="1">The sequence shown here is derived from an EMBL/GenBank/DDBJ whole genome shotgun (WGS) entry which is preliminary data.</text>
</comment>
<gene>
    <name evidence="1" type="ORF">CGZ75_21490</name>
</gene>
<dbReference type="OrthoDB" id="9931258at2"/>
<accession>A0A229NUP0</accession>
<dbReference type="EMBL" id="NMUQ01000003">
    <property type="protein sequence ID" value="OXM13602.1"/>
    <property type="molecule type" value="Genomic_DNA"/>
</dbReference>
<organism evidence="1 2">
    <name type="scientific">Paenibacillus herberti</name>
    <dbReference type="NCBI Taxonomy" id="1619309"/>
    <lineage>
        <taxon>Bacteria</taxon>
        <taxon>Bacillati</taxon>
        <taxon>Bacillota</taxon>
        <taxon>Bacilli</taxon>
        <taxon>Bacillales</taxon>
        <taxon>Paenibacillaceae</taxon>
        <taxon>Paenibacillus</taxon>
    </lineage>
</organism>
<dbReference type="Proteomes" id="UP000215145">
    <property type="component" value="Unassembled WGS sequence"/>
</dbReference>
<name>A0A229NUP0_9BACL</name>
<reference evidence="1 2" key="1">
    <citation type="submission" date="2017-07" db="EMBL/GenBank/DDBJ databases">
        <title>Paenibacillus herberti R33 genome sequencing and assembly.</title>
        <authorList>
            <person name="Su W."/>
        </authorList>
    </citation>
    <scope>NUCLEOTIDE SEQUENCE [LARGE SCALE GENOMIC DNA]</scope>
    <source>
        <strain evidence="1 2">R33</strain>
    </source>
</reference>
<proteinExistence type="predicted"/>
<evidence type="ECO:0000313" key="1">
    <source>
        <dbReference type="EMBL" id="OXM13602.1"/>
    </source>
</evidence>
<evidence type="ECO:0000313" key="2">
    <source>
        <dbReference type="Proteomes" id="UP000215145"/>
    </source>
</evidence>
<dbReference type="RefSeq" id="WP_089526306.1">
    <property type="nucleotide sequence ID" value="NZ_NMUQ01000003.1"/>
</dbReference>
<protein>
    <submittedName>
        <fullName evidence="1">Uncharacterized protein</fullName>
    </submittedName>
</protein>